<dbReference type="EMBL" id="AMFJ01000228">
    <property type="protein sequence ID" value="EKE29105.1"/>
    <property type="molecule type" value="Genomic_DNA"/>
</dbReference>
<reference evidence="1" key="1">
    <citation type="journal article" date="2012" name="Science">
        <title>Fermentation, hydrogen, and sulfur metabolism in multiple uncultivated bacterial phyla.</title>
        <authorList>
            <person name="Wrighton K.C."/>
            <person name="Thomas B.C."/>
            <person name="Sharon I."/>
            <person name="Miller C.S."/>
            <person name="Castelle C.J."/>
            <person name="VerBerkmoes N.C."/>
            <person name="Wilkins M.J."/>
            <person name="Hettich R.L."/>
            <person name="Lipton M.S."/>
            <person name="Williams K.H."/>
            <person name="Long P.E."/>
            <person name="Banfield J.F."/>
        </authorList>
    </citation>
    <scope>NUCLEOTIDE SEQUENCE [LARGE SCALE GENOMIC DNA]</scope>
</reference>
<gene>
    <name evidence="1" type="ORF">ACD_2C00228G0003</name>
</gene>
<comment type="caution">
    <text evidence="1">The sequence shown here is derived from an EMBL/GenBank/DDBJ whole genome shotgun (WGS) entry which is preliminary data.</text>
</comment>
<proteinExistence type="predicted"/>
<dbReference type="SUPFAM" id="SSF54593">
    <property type="entry name" value="Glyoxalase/Bleomycin resistance protein/Dihydroxybiphenyl dioxygenase"/>
    <property type="match status" value="1"/>
</dbReference>
<dbReference type="InterPro" id="IPR029068">
    <property type="entry name" value="Glyas_Bleomycin-R_OHBP_Dase"/>
</dbReference>
<name>K2H018_9BACT</name>
<dbReference type="AlphaFoldDB" id="K2H018"/>
<sequence length="120" mass="14926">MKRIVHFEIPSRDLVRTVEFYKKIFSWEISKWAWPEEYWSVVTWPKTEAWIDWWIEKNDMKWGYVCIVDVPDIEEYSDKIISAWWTLFKTKREIMPGSWLAYFKDTDWNVFWIIQTSENM</sequence>
<organism evidence="1">
    <name type="scientific">uncultured bacterium</name>
    <name type="common">gcode 4</name>
    <dbReference type="NCBI Taxonomy" id="1234023"/>
    <lineage>
        <taxon>Bacteria</taxon>
        <taxon>environmental samples</taxon>
    </lineage>
</organism>
<protein>
    <recommendedName>
        <fullName evidence="2">VOC domain-containing protein</fullName>
    </recommendedName>
</protein>
<evidence type="ECO:0008006" key="2">
    <source>
        <dbReference type="Google" id="ProtNLM"/>
    </source>
</evidence>
<accession>K2H018</accession>
<dbReference type="Gene3D" id="3.10.180.10">
    <property type="entry name" value="2,3-Dihydroxybiphenyl 1,2-Dioxygenase, domain 1"/>
    <property type="match status" value="1"/>
</dbReference>
<evidence type="ECO:0000313" key="1">
    <source>
        <dbReference type="EMBL" id="EKE29105.1"/>
    </source>
</evidence>